<evidence type="ECO:0000313" key="4">
    <source>
        <dbReference type="EMBL" id="KAL1843780.1"/>
    </source>
</evidence>
<evidence type="ECO:0000256" key="1">
    <source>
        <dbReference type="ARBA" id="ARBA00022737"/>
    </source>
</evidence>
<comment type="caution">
    <text evidence="4">The sequence shown here is derived from an EMBL/GenBank/DDBJ whole genome shotgun (WGS) entry which is preliminary data.</text>
</comment>
<evidence type="ECO:0000256" key="3">
    <source>
        <dbReference type="SAM" id="MobiDB-lite"/>
    </source>
</evidence>
<keyword evidence="5" id="KW-1185">Reference proteome</keyword>
<sequence length="867" mass="96182">MLRDLGLAGVGSVCVRCQFRLLVASHARARRGISTSSSAAVPQDTAVATEDDGRLQEGWMHPGPPEPPSSIPPIRPPTDPLSPRRPSSLSIFQSIVESQAGAPATPGAPAAGAAAIELVKDVARIQTMLEHEGATLAAAFAYFEDTVYPQIKDNGAVPQIIKNQIAAVLLEPLALTKPKDFDSNELPSVARITDIMIELDVLRPFAWAALVIELVQHIYRQKTVPEAYSSVKDFETAMARRDVLLYDLVGAWRAFCAQRSSTPHGSSAPKPPTKSVQTGKNAQNNTFQDAFAAMFPQYLLPSMLKPSLAAFATYKLLTEPFNRTRSIQSEAAPFLGMMKALIFQNTTARRAPKPEDFETVLDVYPDLSRFLWPPKSTKDQGYLNSASVFRETSRNAVATMYHHVNEAIKNKNLGTIQRTWAQFWGEAATPDAARITKLAKHPDMFDLFIYAYTVLRRPKLAVEVWNNMERIGIKPTIKTWSSMLHGCVKASNLAGLRTVWDKLVRSGIQLDTAIWTARIHGLFACGDPDAGLRALEEMAHIWTNRRDPQYAHVAVQPSIEPVNAALVGLLRLNRRNDVNKLLTWASRRGINPDLYTFNTLLRPLVRAGDMKGIDEVFATMRSINIEADVATFVVLLEGALNQIGCLPPAQQVAVVERIFAAMKEAGVEINMHTYAKILHLLLREGSRAEEPVKAVLAHIWRRGLELTSHIYTMLVDHYFSRDPPDCAAVTALIENRRLHENRAIDRVFWERVISGYAQAGETGRALDIFNRVFVAGSTITFSTLYDLLRPLLAEGNVAAAARVVEAARKIGRLEDGETGAGAATADGGRYWRHRFWHLVYRHGLMGQHLEAKFLQANQESMNQGWTW</sequence>
<feature type="compositionally biased region" description="Pro residues" evidence="3">
    <location>
        <begin position="62"/>
        <end position="80"/>
    </location>
</feature>
<evidence type="ECO:0000313" key="5">
    <source>
        <dbReference type="Proteomes" id="UP001583172"/>
    </source>
</evidence>
<gene>
    <name evidence="4" type="ORF">VTJ49DRAFT_7490</name>
</gene>
<dbReference type="EMBL" id="JAZGSY010000009">
    <property type="protein sequence ID" value="KAL1843780.1"/>
    <property type="molecule type" value="Genomic_DNA"/>
</dbReference>
<dbReference type="NCBIfam" id="TIGR00756">
    <property type="entry name" value="PPR"/>
    <property type="match status" value="1"/>
</dbReference>
<dbReference type="PANTHER" id="PTHR47939">
    <property type="entry name" value="MEMBRANE-ASSOCIATED SALT-INDUCIBLE PROTEIN-LIKE"/>
    <property type="match status" value="1"/>
</dbReference>
<feature type="region of interest" description="Disordered" evidence="3">
    <location>
        <begin position="32"/>
        <end position="86"/>
    </location>
</feature>
<dbReference type="Pfam" id="PF01535">
    <property type="entry name" value="PPR"/>
    <property type="match status" value="1"/>
</dbReference>
<organism evidence="4 5">
    <name type="scientific">Humicola insolens</name>
    <name type="common">Soft-rot fungus</name>
    <dbReference type="NCBI Taxonomy" id="85995"/>
    <lineage>
        <taxon>Eukaryota</taxon>
        <taxon>Fungi</taxon>
        <taxon>Dikarya</taxon>
        <taxon>Ascomycota</taxon>
        <taxon>Pezizomycotina</taxon>
        <taxon>Sordariomycetes</taxon>
        <taxon>Sordariomycetidae</taxon>
        <taxon>Sordariales</taxon>
        <taxon>Chaetomiaceae</taxon>
        <taxon>Mycothermus</taxon>
    </lineage>
</organism>
<dbReference type="Proteomes" id="UP001583172">
    <property type="component" value="Unassembled WGS sequence"/>
</dbReference>
<reference evidence="4 5" key="1">
    <citation type="journal article" date="2024" name="Commun. Biol.">
        <title>Comparative genomic analysis of thermophilic fungi reveals convergent evolutionary adaptations and gene losses.</title>
        <authorList>
            <person name="Steindorff A.S."/>
            <person name="Aguilar-Pontes M.V."/>
            <person name="Robinson A.J."/>
            <person name="Andreopoulos B."/>
            <person name="LaButti K."/>
            <person name="Kuo A."/>
            <person name="Mondo S."/>
            <person name="Riley R."/>
            <person name="Otillar R."/>
            <person name="Haridas S."/>
            <person name="Lipzen A."/>
            <person name="Grimwood J."/>
            <person name="Schmutz J."/>
            <person name="Clum A."/>
            <person name="Reid I.D."/>
            <person name="Moisan M.C."/>
            <person name="Butler G."/>
            <person name="Nguyen T.T.M."/>
            <person name="Dewar K."/>
            <person name="Conant G."/>
            <person name="Drula E."/>
            <person name="Henrissat B."/>
            <person name="Hansel C."/>
            <person name="Singer S."/>
            <person name="Hutchinson M.I."/>
            <person name="de Vries R.P."/>
            <person name="Natvig D.O."/>
            <person name="Powell A.J."/>
            <person name="Tsang A."/>
            <person name="Grigoriev I.V."/>
        </authorList>
    </citation>
    <scope>NUCLEOTIDE SEQUENCE [LARGE SCALE GENOMIC DNA]</scope>
    <source>
        <strain evidence="4 5">CBS 620.91</strain>
    </source>
</reference>
<feature type="region of interest" description="Disordered" evidence="3">
    <location>
        <begin position="259"/>
        <end position="280"/>
    </location>
</feature>
<dbReference type="InterPro" id="IPR050667">
    <property type="entry name" value="PPR-containing_protein"/>
</dbReference>
<protein>
    <recommendedName>
        <fullName evidence="6">Pentatricopeptide repeat-containing protein</fullName>
    </recommendedName>
</protein>
<feature type="repeat" description="PPR" evidence="2">
    <location>
        <begin position="593"/>
        <end position="627"/>
    </location>
</feature>
<dbReference type="Gene3D" id="1.25.40.10">
    <property type="entry name" value="Tetratricopeptide repeat domain"/>
    <property type="match status" value="3"/>
</dbReference>
<keyword evidence="1" id="KW-0677">Repeat</keyword>
<dbReference type="PANTHER" id="PTHR47939:SF13">
    <property type="entry name" value="OS03G0201400 PROTEIN"/>
    <property type="match status" value="1"/>
</dbReference>
<dbReference type="Pfam" id="PF13812">
    <property type="entry name" value="PPR_3"/>
    <property type="match status" value="2"/>
</dbReference>
<dbReference type="PROSITE" id="PS51375">
    <property type="entry name" value="PPR"/>
    <property type="match status" value="2"/>
</dbReference>
<feature type="repeat" description="PPR" evidence="2">
    <location>
        <begin position="476"/>
        <end position="510"/>
    </location>
</feature>
<dbReference type="InterPro" id="IPR011990">
    <property type="entry name" value="TPR-like_helical_dom_sf"/>
</dbReference>
<name>A0ABR3VPD6_HUMIN</name>
<accession>A0ABR3VPD6</accession>
<dbReference type="InterPro" id="IPR002885">
    <property type="entry name" value="PPR_rpt"/>
</dbReference>
<evidence type="ECO:0000256" key="2">
    <source>
        <dbReference type="PROSITE-ProRule" id="PRU00708"/>
    </source>
</evidence>
<proteinExistence type="predicted"/>
<evidence type="ECO:0008006" key="6">
    <source>
        <dbReference type="Google" id="ProtNLM"/>
    </source>
</evidence>